<evidence type="ECO:0000256" key="1">
    <source>
        <dbReference type="PROSITE-ProRule" id="PRU00325"/>
    </source>
</evidence>
<protein>
    <submittedName>
        <fullName evidence="3">SWIM zinc finger family protein</fullName>
    </submittedName>
</protein>
<comment type="caution">
    <text evidence="3">The sequence shown here is derived from an EMBL/GenBank/DDBJ whole genome shotgun (WGS) entry which is preliminary data.</text>
</comment>
<keyword evidence="1" id="KW-0863">Zinc-finger</keyword>
<dbReference type="InterPro" id="IPR007527">
    <property type="entry name" value="Znf_SWIM"/>
</dbReference>
<keyword evidence="1" id="KW-0862">Zinc</keyword>
<sequence length="531" mass="59848">MAHDEQWIIGRLQEYAERHFRDLVTPIPIESITLLKAKDSLLHAQVVGTQPYLVTFKADPVNVFVSCTCPVKRDWCKHAVAVVKHLPELAPRRDPLLTSALGRMSAAELVTLLDAFRSQFPQAEPLLTTLAVPEWFDRDHPGGVRRTIVAVNEARRTHRVADWERAAGMLRHELGDGNLASMLTVVEQAIGFLALEDGTALRDDRFTSLIARLLEQHRELVREVERPVDDLADFLVKQYFTPTLPDPDLEDYEPLLDDGGFDAVLAAAAARGTTGTFAKGYANVAVDVALARHDVYEAEQLSAVLNDRDKLFWYFERNDFDAECEELLRRAIDPADPVQLSAPLIRFQAAQYVDADTVRGFLRRELRFQPSTSTFFEYLEAPGQTYHEVMTTLAELGLNDPNWELSAATEFGLYDEGLFIVENHSVNSLAVGRWAVDVELPRDPVTAVRRLYAYFRVWLTGMPELPLPRTRESAAHVALRVRQLRTRLLLDVKDPLLAAEGLAQWEGQLAVFKADFGEWPFMAEALAAHEL</sequence>
<proteinExistence type="predicted"/>
<reference evidence="3" key="1">
    <citation type="submission" date="2022-05" db="EMBL/GenBank/DDBJ databases">
        <title>Corynebacterium sp. TA-R-1 sp. nov., isolated from human feces.</title>
        <authorList>
            <person name="Shamsuzzaman M."/>
            <person name="Dahal R.H."/>
        </authorList>
    </citation>
    <scope>NUCLEOTIDE SEQUENCE</scope>
    <source>
        <strain evidence="3">TA-R-1</strain>
    </source>
</reference>
<organism evidence="3 4">
    <name type="scientific">Corynebacterium stercoris</name>
    <dbReference type="NCBI Taxonomy" id="2943490"/>
    <lineage>
        <taxon>Bacteria</taxon>
        <taxon>Bacillati</taxon>
        <taxon>Actinomycetota</taxon>
        <taxon>Actinomycetes</taxon>
        <taxon>Mycobacteriales</taxon>
        <taxon>Corynebacteriaceae</taxon>
        <taxon>Corynebacterium</taxon>
    </lineage>
</organism>
<dbReference type="PROSITE" id="PS50966">
    <property type="entry name" value="ZF_SWIM"/>
    <property type="match status" value="1"/>
</dbReference>
<evidence type="ECO:0000313" key="4">
    <source>
        <dbReference type="Proteomes" id="UP001204000"/>
    </source>
</evidence>
<dbReference type="Proteomes" id="UP001204000">
    <property type="component" value="Unassembled WGS sequence"/>
</dbReference>
<evidence type="ECO:0000313" key="3">
    <source>
        <dbReference type="EMBL" id="MCP1387700.1"/>
    </source>
</evidence>
<keyword evidence="4" id="KW-1185">Reference proteome</keyword>
<keyword evidence="1" id="KW-0479">Metal-binding</keyword>
<feature type="domain" description="SWIM-type" evidence="2">
    <location>
        <begin position="52"/>
        <end position="87"/>
    </location>
</feature>
<gene>
    <name evidence="3" type="ORF">M5J20_05790</name>
</gene>
<dbReference type="Pfam" id="PF04434">
    <property type="entry name" value="SWIM"/>
    <property type="match status" value="1"/>
</dbReference>
<name>A0ABT1G0Z7_9CORY</name>
<dbReference type="RefSeq" id="WP_253577444.1">
    <property type="nucleotide sequence ID" value="NZ_JAMFTQ010000005.1"/>
</dbReference>
<dbReference type="EMBL" id="JAMFTQ010000005">
    <property type="protein sequence ID" value="MCP1387700.1"/>
    <property type="molecule type" value="Genomic_DNA"/>
</dbReference>
<evidence type="ECO:0000259" key="2">
    <source>
        <dbReference type="PROSITE" id="PS50966"/>
    </source>
</evidence>
<accession>A0ABT1G0Z7</accession>